<organism evidence="1 2">
    <name type="scientific">Yoonia ponticola</name>
    <dbReference type="NCBI Taxonomy" id="1524255"/>
    <lineage>
        <taxon>Bacteria</taxon>
        <taxon>Pseudomonadati</taxon>
        <taxon>Pseudomonadota</taxon>
        <taxon>Alphaproteobacteria</taxon>
        <taxon>Rhodobacterales</taxon>
        <taxon>Paracoccaceae</taxon>
        <taxon>Yoonia</taxon>
    </lineage>
</organism>
<name>A0A7W9BN59_9RHOB</name>
<comment type="caution">
    <text evidence="1">The sequence shown here is derived from an EMBL/GenBank/DDBJ whole genome shotgun (WGS) entry which is preliminary data.</text>
</comment>
<dbReference type="Proteomes" id="UP000535415">
    <property type="component" value="Unassembled WGS sequence"/>
</dbReference>
<accession>A0A7W9BN59</accession>
<reference evidence="1 2" key="1">
    <citation type="submission" date="2020-08" db="EMBL/GenBank/DDBJ databases">
        <title>Genomic Encyclopedia of Type Strains, Phase IV (KMG-IV): sequencing the most valuable type-strain genomes for metagenomic binning, comparative biology and taxonomic classification.</title>
        <authorList>
            <person name="Goeker M."/>
        </authorList>
    </citation>
    <scope>NUCLEOTIDE SEQUENCE [LARGE SCALE GENOMIC DNA]</scope>
    <source>
        <strain evidence="1 2">DSM 101064</strain>
    </source>
</reference>
<dbReference type="AlphaFoldDB" id="A0A7W9BN59"/>
<keyword evidence="2" id="KW-1185">Reference proteome</keyword>
<protein>
    <submittedName>
        <fullName evidence="1">Uncharacterized protein</fullName>
    </submittedName>
</protein>
<dbReference type="EMBL" id="JACIJM010000012">
    <property type="protein sequence ID" value="MBB5723604.1"/>
    <property type="molecule type" value="Genomic_DNA"/>
</dbReference>
<dbReference type="RefSeq" id="WP_183530661.1">
    <property type="nucleotide sequence ID" value="NZ_JACIJM010000012.1"/>
</dbReference>
<evidence type="ECO:0000313" key="2">
    <source>
        <dbReference type="Proteomes" id="UP000535415"/>
    </source>
</evidence>
<sequence length="52" mass="5603">MFQHRFDTTTATPVKLIELQILEGLAACKPVSEIAQNIAATLAVPDEKPNPA</sequence>
<evidence type="ECO:0000313" key="1">
    <source>
        <dbReference type="EMBL" id="MBB5723604.1"/>
    </source>
</evidence>
<proteinExistence type="predicted"/>
<gene>
    <name evidence="1" type="ORF">FHS72_003249</name>
</gene>